<sequence length="356" mass="41432">MKLYYPKSHYSKAHRGLLFPLLKPFIKAEGFTDSQRIVSYGVSEKDFAFTEHLEEADVVILTMAWNYYVKTMQENIAIALVKKCAGLNKKVIALNDGDFGIKIPYFKNLIVLRFSGYKTKYTDNEYTLPVFIEDPLKKYFYTEEIVQRPYLPKPVIGFCGQANPSILNAAKEIINTGLRNFKNYIGKSKNEVQQVLSTSFLRASVLNTLKKSKIVEANFIFRKKYRAGIIAEKDAHHTTLEFYSNIRESDYVVCVRGAGNFSVRFYETLAMGRIPVFIDTDCSLPLDDLIDWKNHVVWIEYKDRDKVAQKIKEFHSALSQTELINLQRANRKLWEQNLRLKYFFKILLDYIQKKAK</sequence>
<dbReference type="EMBL" id="CP068439">
    <property type="protein sequence ID" value="QQX76778.1"/>
    <property type="molecule type" value="Genomic_DNA"/>
</dbReference>
<dbReference type="InterPro" id="IPR040911">
    <property type="entry name" value="Exostosin_GT47"/>
</dbReference>
<proteinExistence type="predicted"/>
<gene>
    <name evidence="2" type="ORF">JK629_00455</name>
</gene>
<evidence type="ECO:0000313" key="3">
    <source>
        <dbReference type="Proteomes" id="UP000629420"/>
    </source>
</evidence>
<protein>
    <submittedName>
        <fullName evidence="2">Exostosin family protein</fullName>
    </submittedName>
</protein>
<organism evidence="2 3">
    <name type="scientific">Aequorivita iocasae</name>
    <dbReference type="NCBI Taxonomy" id="2803865"/>
    <lineage>
        <taxon>Bacteria</taxon>
        <taxon>Pseudomonadati</taxon>
        <taxon>Bacteroidota</taxon>
        <taxon>Flavobacteriia</taxon>
        <taxon>Flavobacteriales</taxon>
        <taxon>Flavobacteriaceae</taxon>
        <taxon>Aequorivita</taxon>
    </lineage>
</organism>
<accession>A0ABX7DT95</accession>
<reference evidence="2 3" key="1">
    <citation type="submission" date="2021-01" db="EMBL/GenBank/DDBJ databases">
        <title>Aequorivita sp. strain KX20305, a bacterium isolated from the sediment collected at a cold seep field in South China Sea.</title>
        <authorList>
            <person name="Zhang H."/>
            <person name="Li C."/>
        </authorList>
    </citation>
    <scope>NUCLEOTIDE SEQUENCE [LARGE SCALE GENOMIC DNA]</scope>
    <source>
        <strain evidence="2 3">KX20305</strain>
    </source>
</reference>
<dbReference type="Pfam" id="PF03016">
    <property type="entry name" value="Exostosin_GT47"/>
    <property type="match status" value="1"/>
</dbReference>
<evidence type="ECO:0000313" key="2">
    <source>
        <dbReference type="EMBL" id="QQX76778.1"/>
    </source>
</evidence>
<name>A0ABX7DT95_9FLAO</name>
<dbReference type="RefSeq" id="WP_202336640.1">
    <property type="nucleotide sequence ID" value="NZ_CP068439.1"/>
</dbReference>
<evidence type="ECO:0000259" key="1">
    <source>
        <dbReference type="Pfam" id="PF03016"/>
    </source>
</evidence>
<keyword evidence="3" id="KW-1185">Reference proteome</keyword>
<feature type="domain" description="Exostosin GT47" evidence="1">
    <location>
        <begin position="233"/>
        <end position="306"/>
    </location>
</feature>
<dbReference type="Proteomes" id="UP000629420">
    <property type="component" value="Chromosome"/>
</dbReference>